<comment type="caution">
    <text evidence="1">The sequence shown here is derived from an EMBL/GenBank/DDBJ whole genome shotgun (WGS) entry which is preliminary data.</text>
</comment>
<keyword evidence="2" id="KW-1185">Reference proteome</keyword>
<proteinExistence type="predicted"/>
<evidence type="ECO:0000313" key="1">
    <source>
        <dbReference type="EMBL" id="GMN20237.1"/>
    </source>
</evidence>
<evidence type="ECO:0000313" key="2">
    <source>
        <dbReference type="Proteomes" id="UP001187192"/>
    </source>
</evidence>
<dbReference type="AlphaFoldDB" id="A0AA87YRS4"/>
<name>A0AA87YRS4_FICCA</name>
<protein>
    <submittedName>
        <fullName evidence="1">Uncharacterized protein</fullName>
    </submittedName>
</protein>
<dbReference type="EMBL" id="BTGU01002597">
    <property type="protein sequence ID" value="GMN20237.1"/>
    <property type="molecule type" value="Genomic_DNA"/>
</dbReference>
<accession>A0AA87YRS4</accession>
<organism evidence="1 2">
    <name type="scientific">Ficus carica</name>
    <name type="common">Common fig</name>
    <dbReference type="NCBI Taxonomy" id="3494"/>
    <lineage>
        <taxon>Eukaryota</taxon>
        <taxon>Viridiplantae</taxon>
        <taxon>Streptophyta</taxon>
        <taxon>Embryophyta</taxon>
        <taxon>Tracheophyta</taxon>
        <taxon>Spermatophyta</taxon>
        <taxon>Magnoliopsida</taxon>
        <taxon>eudicotyledons</taxon>
        <taxon>Gunneridae</taxon>
        <taxon>Pentapetalae</taxon>
        <taxon>rosids</taxon>
        <taxon>fabids</taxon>
        <taxon>Rosales</taxon>
        <taxon>Moraceae</taxon>
        <taxon>Ficeae</taxon>
        <taxon>Ficus</taxon>
    </lineage>
</organism>
<gene>
    <name evidence="1" type="ORF">TIFTF001_043042</name>
</gene>
<dbReference type="Gramene" id="FCD_00016054-RA">
    <property type="protein sequence ID" value="FCD_00016054-RA:cds"/>
    <property type="gene ID" value="FCD_00016054"/>
</dbReference>
<sequence length="60" mass="6259">MEGLSLSSISRLYGMAGVGGWGRASTKRLAKTSSKGRCGLSVGGSRRCNSAKKGLNSRRI</sequence>
<dbReference type="Proteomes" id="UP001187192">
    <property type="component" value="Unassembled WGS sequence"/>
</dbReference>
<reference evidence="1" key="1">
    <citation type="submission" date="2023-07" db="EMBL/GenBank/DDBJ databases">
        <title>draft genome sequence of fig (Ficus carica).</title>
        <authorList>
            <person name="Takahashi T."/>
            <person name="Nishimura K."/>
        </authorList>
    </citation>
    <scope>NUCLEOTIDE SEQUENCE</scope>
</reference>